<dbReference type="InterPro" id="IPR052342">
    <property type="entry name" value="MCH/BMMD"/>
</dbReference>
<evidence type="ECO:0000313" key="2">
    <source>
        <dbReference type="Proteomes" id="UP001500957"/>
    </source>
</evidence>
<dbReference type="PANTHER" id="PTHR43664:SF1">
    <property type="entry name" value="BETA-METHYLMALYL-COA DEHYDRATASE"/>
    <property type="match status" value="1"/>
</dbReference>
<reference evidence="2" key="1">
    <citation type="journal article" date="2019" name="Int. J. Syst. Evol. Microbiol.">
        <title>The Global Catalogue of Microorganisms (GCM) 10K type strain sequencing project: providing services to taxonomists for standard genome sequencing and annotation.</title>
        <authorList>
            <consortium name="The Broad Institute Genomics Platform"/>
            <consortium name="The Broad Institute Genome Sequencing Center for Infectious Disease"/>
            <person name="Wu L."/>
            <person name="Ma J."/>
        </authorList>
    </citation>
    <scope>NUCLEOTIDE SEQUENCE [LARGE SCALE GENOMIC DNA]</scope>
    <source>
        <strain evidence="2">JCM 10671</strain>
    </source>
</reference>
<keyword evidence="2" id="KW-1185">Reference proteome</keyword>
<proteinExistence type="predicted"/>
<gene>
    <name evidence="1" type="ORF">GCM10009547_07890</name>
</gene>
<organism evidence="1 2">
    <name type="scientific">Sporichthya brevicatena</name>
    <dbReference type="NCBI Taxonomy" id="171442"/>
    <lineage>
        <taxon>Bacteria</taxon>
        <taxon>Bacillati</taxon>
        <taxon>Actinomycetota</taxon>
        <taxon>Actinomycetes</taxon>
        <taxon>Sporichthyales</taxon>
        <taxon>Sporichthyaceae</taxon>
        <taxon>Sporichthya</taxon>
    </lineage>
</organism>
<name>A0ABP3RDG2_9ACTN</name>
<comment type="caution">
    <text evidence="1">The sequence shown here is derived from an EMBL/GenBank/DDBJ whole genome shotgun (WGS) entry which is preliminary data.</text>
</comment>
<dbReference type="Gene3D" id="3.10.129.10">
    <property type="entry name" value="Hotdog Thioesterase"/>
    <property type="match status" value="2"/>
</dbReference>
<dbReference type="PANTHER" id="PTHR43664">
    <property type="entry name" value="MONOAMINE OXIDASE-RELATED"/>
    <property type="match status" value="1"/>
</dbReference>
<dbReference type="EMBL" id="BAAAHE010000007">
    <property type="protein sequence ID" value="GAA0608353.1"/>
    <property type="molecule type" value="Genomic_DNA"/>
</dbReference>
<dbReference type="InterPro" id="IPR029069">
    <property type="entry name" value="HotDog_dom_sf"/>
</dbReference>
<protein>
    <submittedName>
        <fullName evidence="1">MaoC family dehydratase</fullName>
    </submittedName>
</protein>
<accession>A0ABP3RDG2</accession>
<dbReference type="Proteomes" id="UP001500957">
    <property type="component" value="Unassembled WGS sequence"/>
</dbReference>
<dbReference type="SUPFAM" id="SSF54637">
    <property type="entry name" value="Thioesterase/thiol ester dehydrase-isomerase"/>
    <property type="match status" value="2"/>
</dbReference>
<sequence length="325" mass="34145">MSSEAEVGPPFFDDLSVGDVFSAPGLTLTPGHAALHQAITGDRLRLALDSPLFEAVTGTPGLLAHPALVCDVAIGQSTAPSGRVLGNLFYRGLAARPVPVGTTLRTRTEVVALKTASRGRGIAALRCTTTDSDGTPVLDFWRCPLLPARTAEPPQHDADLDAVGRPVDVAALVPSSWNLAPLRTEPLGPLFADLTPGTHRIVAGETVTSAPELARLTLNMAMTHTDATAGAHGRRLVYGGHVIAIALGHVTRLLPDLATVLAWHSCDHTGPTFEGDLLRTEVTLEELEPLADGGLVHFRARSAALSPGEETPRAVLDWRAVGLMP</sequence>
<evidence type="ECO:0000313" key="1">
    <source>
        <dbReference type="EMBL" id="GAA0608353.1"/>
    </source>
</evidence>